<dbReference type="EC" id="4.98.1.1" evidence="9"/>
<dbReference type="Pfam" id="PF00762">
    <property type="entry name" value="Ferrochelatase"/>
    <property type="match status" value="1"/>
</dbReference>
<proteinExistence type="inferred from homology"/>
<dbReference type="STRING" id="33114.A0A2G2W504"/>
<evidence type="ECO:0000256" key="5">
    <source>
        <dbReference type="ARBA" id="ARBA00023133"/>
    </source>
</evidence>
<dbReference type="GO" id="GO:0004325">
    <property type="term" value="F:ferrochelatase activity"/>
    <property type="evidence" value="ECO:0007669"/>
    <property type="project" value="UniProtKB-UniRule"/>
</dbReference>
<dbReference type="InterPro" id="IPR033659">
    <property type="entry name" value="Ferrochelatase_N"/>
</dbReference>
<dbReference type="AlphaFoldDB" id="A0A2G2W504"/>
<keyword evidence="9" id="KW-0150">Chloroplast</keyword>
<dbReference type="SUPFAM" id="SSF53800">
    <property type="entry name" value="Chelatase"/>
    <property type="match status" value="1"/>
</dbReference>
<comment type="catalytic activity">
    <reaction evidence="8 9">
        <text>heme b + 2 H(+) = protoporphyrin IX + Fe(2+)</text>
        <dbReference type="Rhea" id="RHEA:22584"/>
        <dbReference type="ChEBI" id="CHEBI:15378"/>
        <dbReference type="ChEBI" id="CHEBI:29033"/>
        <dbReference type="ChEBI" id="CHEBI:57306"/>
        <dbReference type="ChEBI" id="CHEBI:60344"/>
        <dbReference type="EC" id="4.98.1.1"/>
    </reaction>
</comment>
<keyword evidence="9" id="KW-0934">Plastid</keyword>
<evidence type="ECO:0000256" key="3">
    <source>
        <dbReference type="ARBA" id="ARBA00007718"/>
    </source>
</evidence>
<dbReference type="CDD" id="cd00419">
    <property type="entry name" value="Ferrochelatase_C"/>
    <property type="match status" value="1"/>
</dbReference>
<dbReference type="Proteomes" id="UP000224567">
    <property type="component" value="Unassembled WGS sequence"/>
</dbReference>
<dbReference type="FunFam" id="3.40.50.1400:FF:000006">
    <property type="entry name" value="Ferrochelatase"/>
    <property type="match status" value="1"/>
</dbReference>
<name>A0A2G2W504_CAPBA</name>
<dbReference type="HAMAP" id="MF_00323">
    <property type="entry name" value="Ferrochelatase"/>
    <property type="match status" value="1"/>
</dbReference>
<keyword evidence="11" id="KW-1185">Reference proteome</keyword>
<dbReference type="UniPathway" id="UPA00252">
    <property type="reaction ID" value="UER00325"/>
</dbReference>
<dbReference type="Gene3D" id="3.40.50.1400">
    <property type="match status" value="2"/>
</dbReference>
<comment type="similarity">
    <text evidence="3 9">Belongs to the ferrochelatase family.</text>
</comment>
<gene>
    <name evidence="10" type="ORF">CQW23_19161</name>
</gene>
<dbReference type="CDD" id="cd03411">
    <property type="entry name" value="Ferrochelatase_N"/>
    <property type="match status" value="1"/>
</dbReference>
<dbReference type="EMBL" id="MLFT02000008">
    <property type="protein sequence ID" value="PHT40307.1"/>
    <property type="molecule type" value="Genomic_DNA"/>
</dbReference>
<keyword evidence="5 9" id="KW-0350">Heme biosynthesis</keyword>
<protein>
    <recommendedName>
        <fullName evidence="9">Ferrochelatase</fullName>
        <ecNumber evidence="9">4.98.1.1</ecNumber>
    </recommendedName>
</protein>
<organism evidence="10 11">
    <name type="scientific">Capsicum baccatum</name>
    <name type="common">Peruvian pepper</name>
    <dbReference type="NCBI Taxonomy" id="33114"/>
    <lineage>
        <taxon>Eukaryota</taxon>
        <taxon>Viridiplantae</taxon>
        <taxon>Streptophyta</taxon>
        <taxon>Embryophyta</taxon>
        <taxon>Tracheophyta</taxon>
        <taxon>Spermatophyta</taxon>
        <taxon>Magnoliopsida</taxon>
        <taxon>eudicotyledons</taxon>
        <taxon>Gunneridae</taxon>
        <taxon>Pentapetalae</taxon>
        <taxon>asterids</taxon>
        <taxon>lamiids</taxon>
        <taxon>Solanales</taxon>
        <taxon>Solanaceae</taxon>
        <taxon>Solanoideae</taxon>
        <taxon>Capsiceae</taxon>
        <taxon>Capsicum</taxon>
    </lineage>
</organism>
<keyword evidence="4 9" id="KW-0408">Iron</keyword>
<dbReference type="InterPro" id="IPR033644">
    <property type="entry name" value="Ferrochelatase_C"/>
</dbReference>
<dbReference type="PROSITE" id="PS00534">
    <property type="entry name" value="FERROCHELATASE"/>
    <property type="match status" value="1"/>
</dbReference>
<reference evidence="11" key="2">
    <citation type="journal article" date="2017" name="J. Anim. Genet.">
        <title>Multiple reference genome sequences of hot pepper reveal the massive evolution of plant disease resistance genes by retroduplication.</title>
        <authorList>
            <person name="Kim S."/>
            <person name="Park J."/>
            <person name="Yeom S.-I."/>
            <person name="Kim Y.-M."/>
            <person name="Seo E."/>
            <person name="Kim K.-T."/>
            <person name="Kim M.-S."/>
            <person name="Lee J.M."/>
            <person name="Cheong K."/>
            <person name="Shin H.-S."/>
            <person name="Kim S.-B."/>
            <person name="Han K."/>
            <person name="Lee J."/>
            <person name="Park M."/>
            <person name="Lee H.-A."/>
            <person name="Lee H.-Y."/>
            <person name="Lee Y."/>
            <person name="Oh S."/>
            <person name="Lee J.H."/>
            <person name="Choi E."/>
            <person name="Choi E."/>
            <person name="Lee S.E."/>
            <person name="Jeon J."/>
            <person name="Kim H."/>
            <person name="Choi G."/>
            <person name="Song H."/>
            <person name="Lee J."/>
            <person name="Lee S.-C."/>
            <person name="Kwon J.-K."/>
            <person name="Lee H.-Y."/>
            <person name="Koo N."/>
            <person name="Hong Y."/>
            <person name="Kim R.W."/>
            <person name="Kang W.-H."/>
            <person name="Huh J.H."/>
            <person name="Kang B.-C."/>
            <person name="Yang T.-J."/>
            <person name="Lee Y.-H."/>
            <person name="Bennetzen J.L."/>
            <person name="Choi D."/>
        </authorList>
    </citation>
    <scope>NUCLEOTIDE SEQUENCE [LARGE SCALE GENOMIC DNA]</scope>
    <source>
        <strain evidence="11">cv. PBC81</strain>
    </source>
</reference>
<comment type="subcellular location">
    <subcellularLocation>
        <location evidence="1 9">Plastid</location>
        <location evidence="1 9">Chloroplast</location>
    </subcellularLocation>
</comment>
<comment type="function">
    <text evidence="9">Catalyzes the ferrous insertion into protoporphyrin IX.</text>
</comment>
<dbReference type="GO" id="GO:0005739">
    <property type="term" value="C:mitochondrion"/>
    <property type="evidence" value="ECO:0007669"/>
    <property type="project" value="TreeGrafter"/>
</dbReference>
<keyword evidence="6 9" id="KW-0456">Lyase</keyword>
<evidence type="ECO:0000256" key="6">
    <source>
        <dbReference type="ARBA" id="ARBA00023239"/>
    </source>
</evidence>
<dbReference type="InterPro" id="IPR019772">
    <property type="entry name" value="Ferrochelatase_AS"/>
</dbReference>
<comment type="caution">
    <text evidence="10">The sequence shown here is derived from an EMBL/GenBank/DDBJ whole genome shotgun (WGS) entry which is preliminary data.</text>
</comment>
<dbReference type="InterPro" id="IPR001015">
    <property type="entry name" value="Ferrochelatase"/>
</dbReference>
<dbReference type="GO" id="GO:0009507">
    <property type="term" value="C:chloroplast"/>
    <property type="evidence" value="ECO:0007669"/>
    <property type="project" value="UniProtKB-SubCell"/>
</dbReference>
<evidence type="ECO:0000256" key="7">
    <source>
        <dbReference type="ARBA" id="ARBA00023244"/>
    </source>
</evidence>
<evidence type="ECO:0000256" key="8">
    <source>
        <dbReference type="ARBA" id="ARBA00049380"/>
    </source>
</evidence>
<evidence type="ECO:0000256" key="1">
    <source>
        <dbReference type="ARBA" id="ARBA00004229"/>
    </source>
</evidence>
<comment type="pathway">
    <text evidence="2 9">Porphyrin-containing compound metabolism; protoheme biosynthesis; protoheme from protoporphyrin-IX: step 1/1.</text>
</comment>
<evidence type="ECO:0000256" key="4">
    <source>
        <dbReference type="ARBA" id="ARBA00023004"/>
    </source>
</evidence>
<dbReference type="PANTHER" id="PTHR11108:SF4">
    <property type="entry name" value="FERROCHELATASE-1, CHLOROPLASTIC_MITOCHONDRIAL"/>
    <property type="match status" value="1"/>
</dbReference>
<dbReference type="GO" id="GO:0006783">
    <property type="term" value="P:heme biosynthetic process"/>
    <property type="evidence" value="ECO:0007669"/>
    <property type="project" value="UniProtKB-UniRule"/>
</dbReference>
<accession>A0A2G2W504</accession>
<evidence type="ECO:0000313" key="11">
    <source>
        <dbReference type="Proteomes" id="UP000224567"/>
    </source>
</evidence>
<dbReference type="OrthoDB" id="1323at2759"/>
<evidence type="ECO:0000256" key="9">
    <source>
        <dbReference type="RuleBase" id="RU000607"/>
    </source>
</evidence>
<keyword evidence="7 9" id="KW-0627">Porphyrin biosynthesis</keyword>
<evidence type="ECO:0000256" key="2">
    <source>
        <dbReference type="ARBA" id="ARBA00004943"/>
    </source>
</evidence>
<reference evidence="10 11" key="1">
    <citation type="journal article" date="2017" name="Genome Biol.">
        <title>New reference genome sequences of hot pepper reveal the massive evolution of plant disease-resistance genes by retroduplication.</title>
        <authorList>
            <person name="Kim S."/>
            <person name="Park J."/>
            <person name="Yeom S.I."/>
            <person name="Kim Y.M."/>
            <person name="Seo E."/>
            <person name="Kim K.T."/>
            <person name="Kim M.S."/>
            <person name="Lee J.M."/>
            <person name="Cheong K."/>
            <person name="Shin H.S."/>
            <person name="Kim S.B."/>
            <person name="Han K."/>
            <person name="Lee J."/>
            <person name="Park M."/>
            <person name="Lee H.A."/>
            <person name="Lee H.Y."/>
            <person name="Lee Y."/>
            <person name="Oh S."/>
            <person name="Lee J.H."/>
            <person name="Choi E."/>
            <person name="Choi E."/>
            <person name="Lee S.E."/>
            <person name="Jeon J."/>
            <person name="Kim H."/>
            <person name="Choi G."/>
            <person name="Song H."/>
            <person name="Lee J."/>
            <person name="Lee S.C."/>
            <person name="Kwon J.K."/>
            <person name="Lee H.Y."/>
            <person name="Koo N."/>
            <person name="Hong Y."/>
            <person name="Kim R.W."/>
            <person name="Kang W.H."/>
            <person name="Huh J.H."/>
            <person name="Kang B.C."/>
            <person name="Yang T.J."/>
            <person name="Lee Y.H."/>
            <person name="Bennetzen J.L."/>
            <person name="Choi D."/>
        </authorList>
    </citation>
    <scope>NUCLEOTIDE SEQUENCE [LARGE SCALE GENOMIC DNA]</scope>
    <source>
        <strain evidence="11">cv. PBC81</strain>
    </source>
</reference>
<sequence length="611" mass="69211">MEAGTISQLVQPTKVPSSSLSNFSSKCSMCCQRTRLMPTYHSAHGVREKNYDEREITVLSSEPTIKKSSVLGGLSLHRPVHKRDIVGKTSCSVGLYTFPGSTVESSSLTTEEKIGVLLLNLGGPDTLRDVQPFLFNLFADPDIIRLPRLFRFLQRPLAQLISVLRAPKSKEGYAAIGGGSPLRKITDEQASSLKMALETKEVLANVYVAMRYWHPFTEEVVHQIKRDGITKLVVLPLYPQYSISTTGSSVRALQNIFKDDSYLSRLPVAIIESWYKRQGYIKSMANLIEEELHNFPKPEEVMVFFSAHGVPVSYVEDAGDPYRDQMEECIFLIMKELKARGINNDHTLAYQSRVGPVQWLKPYTDEVLVELGQKGVKSLLAVPVSFVSEHIETLEEIDMEYKELALESGIENWGRVPALNCTSSFITDLADAVIEALPSTMAMSTSTGQNPHATTKVLGQYFKNKFPNGKGPSTRDMANQLLTEMGVMVSYWKIYTAMEIAKDLVRGTHKHGYAVLDTYRYMLESINLKSKKALHVDENERFKYFFVFYGAWIQGFQHLRKVIAVDRTFLRNRYNGVFLAMVAQDAENHIFPITFCTTDKKYDAFYRYFFE</sequence>
<dbReference type="NCBIfam" id="TIGR00109">
    <property type="entry name" value="hemH"/>
    <property type="match status" value="1"/>
</dbReference>
<dbReference type="PANTHER" id="PTHR11108">
    <property type="entry name" value="FERROCHELATASE"/>
    <property type="match status" value="1"/>
</dbReference>
<evidence type="ECO:0000313" key="10">
    <source>
        <dbReference type="EMBL" id="PHT40307.1"/>
    </source>
</evidence>